<gene>
    <name evidence="1" type="ORF">NHX12_027761</name>
</gene>
<evidence type="ECO:0000313" key="1">
    <source>
        <dbReference type="EMBL" id="KAJ3605717.1"/>
    </source>
</evidence>
<accession>A0A9Q0EJL4</accession>
<comment type="caution">
    <text evidence="1">The sequence shown here is derived from an EMBL/GenBank/DDBJ whole genome shotgun (WGS) entry which is preliminary data.</text>
</comment>
<evidence type="ECO:0000313" key="2">
    <source>
        <dbReference type="Proteomes" id="UP001148018"/>
    </source>
</evidence>
<dbReference type="Proteomes" id="UP001148018">
    <property type="component" value="Unassembled WGS sequence"/>
</dbReference>
<reference evidence="1" key="1">
    <citation type="submission" date="2022-07" db="EMBL/GenBank/DDBJ databases">
        <title>Chromosome-level genome of Muraenolepis orangiensis.</title>
        <authorList>
            <person name="Kim J."/>
        </authorList>
    </citation>
    <scope>NUCLEOTIDE SEQUENCE</scope>
    <source>
        <strain evidence="1">KU_S4_2022</strain>
        <tissue evidence="1">Muscle</tissue>
    </source>
</reference>
<organism evidence="1 2">
    <name type="scientific">Muraenolepis orangiensis</name>
    <name type="common">Patagonian moray cod</name>
    <dbReference type="NCBI Taxonomy" id="630683"/>
    <lineage>
        <taxon>Eukaryota</taxon>
        <taxon>Metazoa</taxon>
        <taxon>Chordata</taxon>
        <taxon>Craniata</taxon>
        <taxon>Vertebrata</taxon>
        <taxon>Euteleostomi</taxon>
        <taxon>Actinopterygii</taxon>
        <taxon>Neopterygii</taxon>
        <taxon>Teleostei</taxon>
        <taxon>Neoteleostei</taxon>
        <taxon>Acanthomorphata</taxon>
        <taxon>Zeiogadaria</taxon>
        <taxon>Gadariae</taxon>
        <taxon>Gadiformes</taxon>
        <taxon>Muraenolepidoidei</taxon>
        <taxon>Muraenolepididae</taxon>
        <taxon>Muraenolepis</taxon>
    </lineage>
</organism>
<dbReference type="EMBL" id="JANIIK010000043">
    <property type="protein sequence ID" value="KAJ3605717.1"/>
    <property type="molecule type" value="Genomic_DNA"/>
</dbReference>
<name>A0A9Q0EJL4_9TELE</name>
<keyword evidence="2" id="KW-1185">Reference proteome</keyword>
<sequence>MEKDFQSAPKRFWQTIRRLKRGSMDPSKLCTVTSGPQAFSYILHIPNIPSVMNRPGPYPVPEPGFPYAPPTVV</sequence>
<protein>
    <submittedName>
        <fullName evidence="1">Uncharacterized protein</fullName>
    </submittedName>
</protein>
<proteinExistence type="predicted"/>
<dbReference type="AlphaFoldDB" id="A0A9Q0EJL4"/>